<gene>
    <name evidence="1" type="ORF">LCGC14_2314720</name>
</gene>
<name>A0A0F9CJL7_9ZZZZ</name>
<reference evidence="1" key="1">
    <citation type="journal article" date="2015" name="Nature">
        <title>Complex archaea that bridge the gap between prokaryotes and eukaryotes.</title>
        <authorList>
            <person name="Spang A."/>
            <person name="Saw J.H."/>
            <person name="Jorgensen S.L."/>
            <person name="Zaremba-Niedzwiedzka K."/>
            <person name="Martijn J."/>
            <person name="Lind A.E."/>
            <person name="van Eijk R."/>
            <person name="Schleper C."/>
            <person name="Guy L."/>
            <person name="Ettema T.J."/>
        </authorList>
    </citation>
    <scope>NUCLEOTIDE SEQUENCE</scope>
</reference>
<evidence type="ECO:0000313" key="1">
    <source>
        <dbReference type="EMBL" id="KKL49513.1"/>
    </source>
</evidence>
<protein>
    <submittedName>
        <fullName evidence="1">Uncharacterized protein</fullName>
    </submittedName>
</protein>
<feature type="non-terminal residue" evidence="1">
    <location>
        <position position="33"/>
    </location>
</feature>
<proteinExistence type="predicted"/>
<comment type="caution">
    <text evidence="1">The sequence shown here is derived from an EMBL/GenBank/DDBJ whole genome shotgun (WGS) entry which is preliminary data.</text>
</comment>
<organism evidence="1">
    <name type="scientific">marine sediment metagenome</name>
    <dbReference type="NCBI Taxonomy" id="412755"/>
    <lineage>
        <taxon>unclassified sequences</taxon>
        <taxon>metagenomes</taxon>
        <taxon>ecological metagenomes</taxon>
    </lineage>
</organism>
<dbReference type="EMBL" id="LAZR01032931">
    <property type="protein sequence ID" value="KKL49513.1"/>
    <property type="molecule type" value="Genomic_DNA"/>
</dbReference>
<sequence>MSKKICKKCDTKKLLEEFGKDSKQPDGVGTWCK</sequence>
<dbReference type="AlphaFoldDB" id="A0A0F9CJL7"/>
<accession>A0A0F9CJL7</accession>